<feature type="transmembrane region" description="Helical" evidence="6">
    <location>
        <begin position="291"/>
        <end position="318"/>
    </location>
</feature>
<dbReference type="GO" id="GO:0022857">
    <property type="term" value="F:transmembrane transporter activity"/>
    <property type="evidence" value="ECO:0007669"/>
    <property type="project" value="InterPro"/>
</dbReference>
<reference evidence="8" key="1">
    <citation type="submission" date="2020-11" db="EMBL/GenBank/DDBJ databases">
        <authorList>
            <consortium name="DOE Joint Genome Institute"/>
            <person name="Ahrendt S."/>
            <person name="Riley R."/>
            <person name="Andreopoulos W."/>
            <person name="Labutti K."/>
            <person name="Pangilinan J."/>
            <person name="Ruiz-Duenas F.J."/>
            <person name="Barrasa J.M."/>
            <person name="Sanchez-Garcia M."/>
            <person name="Camarero S."/>
            <person name="Miyauchi S."/>
            <person name="Serrano A."/>
            <person name="Linde D."/>
            <person name="Babiker R."/>
            <person name="Drula E."/>
            <person name="Ayuso-Fernandez I."/>
            <person name="Pacheco R."/>
            <person name="Padilla G."/>
            <person name="Ferreira P."/>
            <person name="Barriuso J."/>
            <person name="Kellner H."/>
            <person name="Castanera R."/>
            <person name="Alfaro M."/>
            <person name="Ramirez L."/>
            <person name="Pisabarro A.G."/>
            <person name="Kuo A."/>
            <person name="Tritt A."/>
            <person name="Lipzen A."/>
            <person name="He G."/>
            <person name="Yan M."/>
            <person name="Ng V."/>
            <person name="Cullen D."/>
            <person name="Martin F."/>
            <person name="Rosso M.-N."/>
            <person name="Henrissat B."/>
            <person name="Hibbett D."/>
            <person name="Martinez A.T."/>
            <person name="Grigoriev I.V."/>
        </authorList>
    </citation>
    <scope>NUCLEOTIDE SEQUENCE</scope>
    <source>
        <strain evidence="8">AH 40177</strain>
    </source>
</reference>
<dbReference type="SUPFAM" id="SSF103473">
    <property type="entry name" value="MFS general substrate transporter"/>
    <property type="match status" value="1"/>
</dbReference>
<dbReference type="PANTHER" id="PTHR23504:SF15">
    <property type="entry name" value="MAJOR FACILITATOR SUPERFAMILY (MFS) PROFILE DOMAIN-CONTAINING PROTEIN"/>
    <property type="match status" value="1"/>
</dbReference>
<dbReference type="EMBL" id="JADNRY010000193">
    <property type="protein sequence ID" value="KAF9061692.1"/>
    <property type="molecule type" value="Genomic_DNA"/>
</dbReference>
<keyword evidence="5 6" id="KW-0472">Membrane</keyword>
<keyword evidence="3 6" id="KW-0812">Transmembrane</keyword>
<dbReference type="GO" id="GO:0016020">
    <property type="term" value="C:membrane"/>
    <property type="evidence" value="ECO:0007669"/>
    <property type="project" value="UniProtKB-SubCell"/>
</dbReference>
<name>A0A9P5PFF2_9AGAR</name>
<protein>
    <submittedName>
        <fullName evidence="8">MFS general substrate transporter</fullName>
    </submittedName>
</protein>
<evidence type="ECO:0000256" key="3">
    <source>
        <dbReference type="ARBA" id="ARBA00022692"/>
    </source>
</evidence>
<feature type="transmembrane region" description="Helical" evidence="6">
    <location>
        <begin position="459"/>
        <end position="482"/>
    </location>
</feature>
<feature type="transmembrane region" description="Helical" evidence="6">
    <location>
        <begin position="138"/>
        <end position="157"/>
    </location>
</feature>
<evidence type="ECO:0000256" key="4">
    <source>
        <dbReference type="ARBA" id="ARBA00022989"/>
    </source>
</evidence>
<evidence type="ECO:0000313" key="9">
    <source>
        <dbReference type="Proteomes" id="UP000772434"/>
    </source>
</evidence>
<evidence type="ECO:0000259" key="7">
    <source>
        <dbReference type="PROSITE" id="PS50850"/>
    </source>
</evidence>
<feature type="transmembrane region" description="Helical" evidence="6">
    <location>
        <begin position="399"/>
        <end position="421"/>
    </location>
</feature>
<dbReference type="InterPro" id="IPR020846">
    <property type="entry name" value="MFS_dom"/>
</dbReference>
<dbReference type="PROSITE" id="PS50850">
    <property type="entry name" value="MFS"/>
    <property type="match status" value="1"/>
</dbReference>
<gene>
    <name evidence="8" type="ORF">BDP27DRAFT_1337712</name>
</gene>
<evidence type="ECO:0000256" key="2">
    <source>
        <dbReference type="ARBA" id="ARBA00022448"/>
    </source>
</evidence>
<feature type="transmembrane region" description="Helical" evidence="6">
    <location>
        <begin position="163"/>
        <end position="184"/>
    </location>
</feature>
<feature type="transmembrane region" description="Helical" evidence="6">
    <location>
        <begin position="104"/>
        <end position="126"/>
    </location>
</feature>
<dbReference type="AlphaFoldDB" id="A0A9P5PFF2"/>
<organism evidence="8 9">
    <name type="scientific">Rhodocollybia butyracea</name>
    <dbReference type="NCBI Taxonomy" id="206335"/>
    <lineage>
        <taxon>Eukaryota</taxon>
        <taxon>Fungi</taxon>
        <taxon>Dikarya</taxon>
        <taxon>Basidiomycota</taxon>
        <taxon>Agaricomycotina</taxon>
        <taxon>Agaricomycetes</taxon>
        <taxon>Agaricomycetidae</taxon>
        <taxon>Agaricales</taxon>
        <taxon>Marasmiineae</taxon>
        <taxon>Omphalotaceae</taxon>
        <taxon>Rhodocollybia</taxon>
    </lineage>
</organism>
<feature type="transmembrane region" description="Helical" evidence="6">
    <location>
        <begin position="330"/>
        <end position="349"/>
    </location>
</feature>
<dbReference type="OrthoDB" id="419616at2759"/>
<dbReference type="Proteomes" id="UP000772434">
    <property type="component" value="Unassembled WGS sequence"/>
</dbReference>
<proteinExistence type="predicted"/>
<dbReference type="PANTHER" id="PTHR23504">
    <property type="entry name" value="MAJOR FACILITATOR SUPERFAMILY DOMAIN-CONTAINING PROTEIN 10"/>
    <property type="match status" value="1"/>
</dbReference>
<evidence type="ECO:0000256" key="5">
    <source>
        <dbReference type="ARBA" id="ARBA00023136"/>
    </source>
</evidence>
<dbReference type="InterPro" id="IPR011701">
    <property type="entry name" value="MFS"/>
</dbReference>
<feature type="transmembrane region" description="Helical" evidence="6">
    <location>
        <begin position="196"/>
        <end position="218"/>
    </location>
</feature>
<evidence type="ECO:0000256" key="6">
    <source>
        <dbReference type="SAM" id="Phobius"/>
    </source>
</evidence>
<evidence type="ECO:0000256" key="1">
    <source>
        <dbReference type="ARBA" id="ARBA00004141"/>
    </source>
</evidence>
<keyword evidence="4 6" id="KW-1133">Transmembrane helix</keyword>
<dbReference type="InterPro" id="IPR036259">
    <property type="entry name" value="MFS_trans_sf"/>
</dbReference>
<feature type="transmembrane region" description="Helical" evidence="6">
    <location>
        <begin position="238"/>
        <end position="260"/>
    </location>
</feature>
<dbReference type="Gene3D" id="1.20.1250.20">
    <property type="entry name" value="MFS general substrate transporter like domains"/>
    <property type="match status" value="1"/>
</dbReference>
<keyword evidence="2" id="KW-0813">Transport</keyword>
<feature type="transmembrane region" description="Helical" evidence="6">
    <location>
        <begin position="361"/>
        <end position="379"/>
    </location>
</feature>
<sequence length="529" mass="57775">MKLLITLETRNLVMSTRLPTDSMTVSPQGSSSSILNETTPLLNNVRNDPEDQEPRFKEATPLPILQLLIVCFIRMMDPISFTQIFPYVNEFITFLKLVDNPSQIGFYSGLVESTFAIAQFLAIYQWSKLSNRFGRKPVIMAGTLGVALSTIYFGLSSSLTDMLIARAVGGIFGGTMSAVQSVVGEITDASNQAAAFPVYGLVWPIGGIIGPFIGGVLSNPADKYGSFFQDSIFHKHPYFLPCLVAGTIALCGVVFAYFFLEETLKKKPVDGMVDDREPTLRELLSIPVIRALSISAFALEFNSTAFDVLFVLFCYTPILNGGLGFSPSTIGFVLSSSGLISASLQLFVMPIILKRMEASKLYNLSISAWPVVYTALPILNVISRGDQQETGNLSLVSNIMLWTMLVFVIAIAKVGGVAYSLSLILTRTNTSNPAALSVSNGIMGSAMALGRMISPALAWYAYLFLLPIHLLMVLVLVHQAPVRLVRRISSTRGYLWSLCMLCSSLTALVLGRNISRLSRSSLTHYSRNQ</sequence>
<comment type="caution">
    <text evidence="8">The sequence shown here is derived from an EMBL/GenBank/DDBJ whole genome shotgun (WGS) entry which is preliminary data.</text>
</comment>
<feature type="domain" description="Major facilitator superfamily (MFS) profile" evidence="7">
    <location>
        <begin position="63"/>
        <end position="484"/>
    </location>
</feature>
<evidence type="ECO:0000313" key="8">
    <source>
        <dbReference type="EMBL" id="KAF9061692.1"/>
    </source>
</evidence>
<dbReference type="InterPro" id="IPR001958">
    <property type="entry name" value="Tet-R_TetA/multi-R_MdtG-like"/>
</dbReference>
<keyword evidence="9" id="KW-1185">Reference proteome</keyword>
<comment type="subcellular location">
    <subcellularLocation>
        <location evidence="1">Membrane</location>
        <topology evidence="1">Multi-pass membrane protein</topology>
    </subcellularLocation>
</comment>
<dbReference type="Pfam" id="PF07690">
    <property type="entry name" value="MFS_1"/>
    <property type="match status" value="1"/>
</dbReference>
<accession>A0A9P5PFF2</accession>
<dbReference type="PRINTS" id="PR01035">
    <property type="entry name" value="TCRTETA"/>
</dbReference>
<feature type="transmembrane region" description="Helical" evidence="6">
    <location>
        <begin position="494"/>
        <end position="514"/>
    </location>
</feature>